<gene>
    <name evidence="2" type="ordered locus">Caul_3869</name>
</gene>
<dbReference type="STRING" id="366602.Caul_3869"/>
<dbReference type="EMBL" id="CP000927">
    <property type="protein sequence ID" value="ABZ72995.1"/>
    <property type="molecule type" value="Genomic_DNA"/>
</dbReference>
<name>B0SVA5_CAUSK</name>
<dbReference type="OrthoDB" id="9767539at2"/>
<proteinExistence type="predicted"/>
<dbReference type="HOGENOM" id="CLU_045097_0_0_5"/>
<evidence type="ECO:0000256" key="1">
    <source>
        <dbReference type="SAM" id="SignalP"/>
    </source>
</evidence>
<evidence type="ECO:0000313" key="2">
    <source>
        <dbReference type="EMBL" id="ABZ72995.1"/>
    </source>
</evidence>
<dbReference type="Gene3D" id="2.40.160.10">
    <property type="entry name" value="Porin"/>
    <property type="match status" value="1"/>
</dbReference>
<feature type="signal peptide" evidence="1">
    <location>
        <begin position="1"/>
        <end position="19"/>
    </location>
</feature>
<feature type="chain" id="PRO_5002755178" description="Alginate export domain-containing protein" evidence="1">
    <location>
        <begin position="20"/>
        <end position="395"/>
    </location>
</feature>
<dbReference type="AlphaFoldDB" id="B0SVA5"/>
<reference evidence="2" key="1">
    <citation type="submission" date="2008-01" db="EMBL/GenBank/DDBJ databases">
        <title>Complete sequence of chromosome of Caulobacter sp. K31.</title>
        <authorList>
            <consortium name="US DOE Joint Genome Institute"/>
            <person name="Copeland A."/>
            <person name="Lucas S."/>
            <person name="Lapidus A."/>
            <person name="Barry K."/>
            <person name="Glavina del Rio T."/>
            <person name="Dalin E."/>
            <person name="Tice H."/>
            <person name="Pitluck S."/>
            <person name="Bruce D."/>
            <person name="Goodwin L."/>
            <person name="Thompson L.S."/>
            <person name="Brettin T."/>
            <person name="Detter J.C."/>
            <person name="Han C."/>
            <person name="Schmutz J."/>
            <person name="Larimer F."/>
            <person name="Land M."/>
            <person name="Hauser L."/>
            <person name="Kyrpides N."/>
            <person name="Kim E."/>
            <person name="Stephens C."/>
            <person name="Richardson P."/>
        </authorList>
    </citation>
    <scope>NUCLEOTIDE SEQUENCE [LARGE SCALE GENOMIC DNA]</scope>
    <source>
        <strain evidence="2">K31</strain>
    </source>
</reference>
<dbReference type="eggNOG" id="ENOG502Z7YP">
    <property type="taxonomic scope" value="Bacteria"/>
</dbReference>
<evidence type="ECO:0008006" key="3">
    <source>
        <dbReference type="Google" id="ProtNLM"/>
    </source>
</evidence>
<keyword evidence="1" id="KW-0732">Signal</keyword>
<sequence precursor="true">MRILWLLPLAVALPTLAQAAEPALGQFLLDARLRYETVSQDGLAKDARALTLRTRLGYETAAVHGVKLLVEGENVTALDGDYNSQVNGKTAYPVIADPETTQLNRLQLSWAGPLGGGATVGRQRLILDNARFIGNVGFRQTEQTFDAVTLVYRPSPKLSLTYAYLDKVHRILGDDHAQGSWRSDSHIVQIAAKTAVGQVSASAYLLDFANAPAQSSATYDIRLSGSRPLSSGLAVTYEAQYARQSDYGNSPTRFTLDYLDLAVGLKTKTSAVALGVERLDGDGRRGFQTPLATLHAFQGWADVFLTTPASGVRDLQLTASTSVTASKAHPVKLQAAVHRFDAADGDTRLGDELDLAVSAPLTPRLSAELAAAAFDGDQPAFRDRTKVWLTLAYKL</sequence>
<dbReference type="InterPro" id="IPR023614">
    <property type="entry name" value="Porin_dom_sf"/>
</dbReference>
<dbReference type="KEGG" id="cak:Caul_3869"/>
<protein>
    <recommendedName>
        <fullName evidence="3">Alginate export domain-containing protein</fullName>
    </recommendedName>
</protein>
<organism evidence="2">
    <name type="scientific">Caulobacter sp. (strain K31)</name>
    <dbReference type="NCBI Taxonomy" id="366602"/>
    <lineage>
        <taxon>Bacteria</taxon>
        <taxon>Pseudomonadati</taxon>
        <taxon>Pseudomonadota</taxon>
        <taxon>Alphaproteobacteria</taxon>
        <taxon>Caulobacterales</taxon>
        <taxon>Caulobacteraceae</taxon>
        <taxon>Caulobacter</taxon>
    </lineage>
</organism>
<accession>B0SVA5</accession>